<dbReference type="EMBL" id="JASSVS010000004">
    <property type="protein sequence ID" value="MDL0431501.1"/>
    <property type="molecule type" value="Genomic_DNA"/>
</dbReference>
<gene>
    <name evidence="1" type="ORF">QPM17_10195</name>
</gene>
<reference evidence="1 2" key="1">
    <citation type="submission" date="2023-06" db="EMBL/GenBank/DDBJ databases">
        <title>Marinobacter azerbaijanicus a moderately halophilic, isolated from Urmia Lake in Azerbaijan region of Iran.</title>
        <authorList>
            <person name="Sanchez-Porro C."/>
            <person name="Aghdam E.M."/>
            <person name="Saheb S.M."/>
            <person name="Tarhriz V."/>
            <person name="Kazemi E."/>
            <person name="Ammozegar M.A."/>
            <person name="Ventosa A."/>
            <person name="Hejazi M.S."/>
        </authorList>
    </citation>
    <scope>NUCLEOTIDE SEQUENCE [LARGE SCALE GENOMIC DNA]</scope>
    <source>
        <strain evidence="1 2">TBZ242</strain>
    </source>
</reference>
<dbReference type="Proteomes" id="UP001227964">
    <property type="component" value="Unassembled WGS sequence"/>
</dbReference>
<accession>A0ABT7IBG8</accession>
<comment type="caution">
    <text evidence="1">The sequence shown here is derived from an EMBL/GenBank/DDBJ whole genome shotgun (WGS) entry which is preliminary data.</text>
</comment>
<dbReference type="InterPro" id="IPR014710">
    <property type="entry name" value="RmlC-like_jellyroll"/>
</dbReference>
<keyword evidence="2" id="KW-1185">Reference proteome</keyword>
<protein>
    <submittedName>
        <fullName evidence="1">Crp/Fnr family transcriptional regulator</fullName>
    </submittedName>
</protein>
<evidence type="ECO:0000313" key="2">
    <source>
        <dbReference type="Proteomes" id="UP001227964"/>
    </source>
</evidence>
<dbReference type="InterPro" id="IPR000595">
    <property type="entry name" value="cNMP-bd_dom"/>
</dbReference>
<name>A0ABT7IBG8_9GAMM</name>
<dbReference type="CDD" id="cd00038">
    <property type="entry name" value="CAP_ED"/>
    <property type="match status" value="1"/>
</dbReference>
<dbReference type="Gene3D" id="2.60.120.10">
    <property type="entry name" value="Jelly Rolls"/>
    <property type="match status" value="1"/>
</dbReference>
<dbReference type="SUPFAM" id="SSF51206">
    <property type="entry name" value="cAMP-binding domain-like"/>
    <property type="match status" value="1"/>
</dbReference>
<dbReference type="RefSeq" id="WP_285390587.1">
    <property type="nucleotide sequence ID" value="NZ_JASSVS010000004.1"/>
</dbReference>
<dbReference type="InterPro" id="IPR018490">
    <property type="entry name" value="cNMP-bd_dom_sf"/>
</dbReference>
<organism evidence="1 2">
    <name type="scientific">Marinobacter azerbaijanicus</name>
    <dbReference type="NCBI Taxonomy" id="3050455"/>
    <lineage>
        <taxon>Bacteria</taxon>
        <taxon>Pseudomonadati</taxon>
        <taxon>Pseudomonadota</taxon>
        <taxon>Gammaproteobacteria</taxon>
        <taxon>Pseudomonadales</taxon>
        <taxon>Marinobacteraceae</taxon>
        <taxon>Marinobacter</taxon>
    </lineage>
</organism>
<sequence length="243" mass="27353">MNSQFRPVVSSAPCMLGDNNPDIIQQDAAPESTALLNGLSRIFGIRLAGHENEPDARFLADLARLFHQRRVDAETTLEKHDTPWANVYLIQYGIMRLFREAPSGKVAVHHFFSEGDMVWPVFGRSRTVRNTLCLTSVTPVTAWVADFAAFRSAIQSHGEGLWPRFALVLTEEMAELTSMREFRKHTMSAGERYQLLLEEYPELVKRVPDNQLASWLGVVPATFSRLKTGAVNKPKQGTAEARR</sequence>
<proteinExistence type="predicted"/>
<evidence type="ECO:0000313" key="1">
    <source>
        <dbReference type="EMBL" id="MDL0431501.1"/>
    </source>
</evidence>